<accession>A0A382SD23</accession>
<dbReference type="GO" id="GO:0006508">
    <property type="term" value="P:proteolysis"/>
    <property type="evidence" value="ECO:0007669"/>
    <property type="project" value="UniProtKB-KW"/>
</dbReference>
<dbReference type="Pfam" id="PF00082">
    <property type="entry name" value="Peptidase_S8"/>
    <property type="match status" value="1"/>
</dbReference>
<dbReference type="SUPFAM" id="SSF52743">
    <property type="entry name" value="Subtilisin-like"/>
    <property type="match status" value="1"/>
</dbReference>
<dbReference type="InterPro" id="IPR015500">
    <property type="entry name" value="Peptidase_S8_subtilisin-rel"/>
</dbReference>
<organism evidence="6">
    <name type="scientific">marine metagenome</name>
    <dbReference type="NCBI Taxonomy" id="408172"/>
    <lineage>
        <taxon>unclassified sequences</taxon>
        <taxon>metagenomes</taxon>
        <taxon>ecological metagenomes</taxon>
    </lineage>
</organism>
<keyword evidence="2" id="KW-0645">Protease</keyword>
<name>A0A382SD23_9ZZZZ</name>
<feature type="non-terminal residue" evidence="6">
    <location>
        <position position="312"/>
    </location>
</feature>
<dbReference type="PANTHER" id="PTHR43399">
    <property type="entry name" value="SUBTILISIN-RELATED"/>
    <property type="match status" value="1"/>
</dbReference>
<gene>
    <name evidence="6" type="ORF">METZ01_LOCUS360623</name>
</gene>
<sequence length="312" mass="33611">KAIAKADQAKLRKELKLPKEAEGLWLVNGIAATLSPEAIRATAKSKKVKYIYPAGPIPRGGISGRVSEVLPKAKRIVFSTKDKKIPWNLKAVGADKVWSELKITGRGAVVAMFDSGVNYRHEDLRNNIWINPGEKANNGKDDDGNGLVDDYYGFNFRTMQPEMIALGPRQHGTLTSGIVAGDGTGGTVTGLAPEAELMLLMGWGGPYAAARVHEYALEMGADVMNMSFSIPNLGHTRGLWRLMSEHATAAGLVLVSGAGNFQREPKPVQLRIPEGIPCVIAAGGVDRDMKIPSFVSLGPVEWGSVKFYGDYP</sequence>
<comment type="similarity">
    <text evidence="1">Belongs to the peptidase S8 family.</text>
</comment>
<proteinExistence type="inferred from homology"/>
<evidence type="ECO:0000313" key="6">
    <source>
        <dbReference type="EMBL" id="SVD07769.1"/>
    </source>
</evidence>
<protein>
    <recommendedName>
        <fullName evidence="5">Peptidase S8/S53 domain-containing protein</fullName>
    </recommendedName>
</protein>
<dbReference type="PROSITE" id="PS51892">
    <property type="entry name" value="SUBTILASE"/>
    <property type="match status" value="1"/>
</dbReference>
<dbReference type="Gene3D" id="3.40.50.200">
    <property type="entry name" value="Peptidase S8/S53 domain"/>
    <property type="match status" value="1"/>
</dbReference>
<dbReference type="InterPro" id="IPR051048">
    <property type="entry name" value="Peptidase_S8/S53_subtilisin"/>
</dbReference>
<evidence type="ECO:0000256" key="4">
    <source>
        <dbReference type="ARBA" id="ARBA00022825"/>
    </source>
</evidence>
<feature type="non-terminal residue" evidence="6">
    <location>
        <position position="1"/>
    </location>
</feature>
<dbReference type="EMBL" id="UINC01128186">
    <property type="protein sequence ID" value="SVD07769.1"/>
    <property type="molecule type" value="Genomic_DNA"/>
</dbReference>
<dbReference type="GO" id="GO:0004252">
    <property type="term" value="F:serine-type endopeptidase activity"/>
    <property type="evidence" value="ECO:0007669"/>
    <property type="project" value="InterPro"/>
</dbReference>
<dbReference type="InterPro" id="IPR036852">
    <property type="entry name" value="Peptidase_S8/S53_dom_sf"/>
</dbReference>
<evidence type="ECO:0000256" key="2">
    <source>
        <dbReference type="ARBA" id="ARBA00022670"/>
    </source>
</evidence>
<evidence type="ECO:0000256" key="1">
    <source>
        <dbReference type="ARBA" id="ARBA00011073"/>
    </source>
</evidence>
<dbReference type="PRINTS" id="PR00723">
    <property type="entry name" value="SUBTILISIN"/>
</dbReference>
<evidence type="ECO:0000256" key="3">
    <source>
        <dbReference type="ARBA" id="ARBA00022801"/>
    </source>
</evidence>
<reference evidence="6" key="1">
    <citation type="submission" date="2018-05" db="EMBL/GenBank/DDBJ databases">
        <authorList>
            <person name="Lanie J.A."/>
            <person name="Ng W.-L."/>
            <person name="Kazmierczak K.M."/>
            <person name="Andrzejewski T.M."/>
            <person name="Davidsen T.M."/>
            <person name="Wayne K.J."/>
            <person name="Tettelin H."/>
            <person name="Glass J.I."/>
            <person name="Rusch D."/>
            <person name="Podicherti R."/>
            <person name="Tsui H.-C.T."/>
            <person name="Winkler M.E."/>
        </authorList>
    </citation>
    <scope>NUCLEOTIDE SEQUENCE</scope>
</reference>
<dbReference type="InterPro" id="IPR000209">
    <property type="entry name" value="Peptidase_S8/S53_dom"/>
</dbReference>
<keyword evidence="3" id="KW-0378">Hydrolase</keyword>
<feature type="domain" description="Peptidase S8/S53" evidence="5">
    <location>
        <begin position="105"/>
        <end position="301"/>
    </location>
</feature>
<dbReference type="AlphaFoldDB" id="A0A382SD23"/>
<keyword evidence="4" id="KW-0720">Serine protease</keyword>
<evidence type="ECO:0000259" key="5">
    <source>
        <dbReference type="Pfam" id="PF00082"/>
    </source>
</evidence>
<dbReference type="PANTHER" id="PTHR43399:SF4">
    <property type="entry name" value="CELL WALL-ASSOCIATED PROTEASE"/>
    <property type="match status" value="1"/>
</dbReference>